<dbReference type="EMBL" id="AP015037">
    <property type="protein sequence ID" value="BAT83993.1"/>
    <property type="molecule type" value="Genomic_DNA"/>
</dbReference>
<proteinExistence type="predicted"/>
<name>A0A0S3RTS4_PHAAN</name>
<reference evidence="1 2" key="1">
    <citation type="journal article" date="2015" name="Sci. Rep.">
        <title>The power of single molecule real-time sequencing technology in the de novo assembly of a eukaryotic genome.</title>
        <authorList>
            <person name="Sakai H."/>
            <person name="Naito K."/>
            <person name="Ogiso-Tanaka E."/>
            <person name="Takahashi Y."/>
            <person name="Iseki K."/>
            <person name="Muto C."/>
            <person name="Satou K."/>
            <person name="Teruya K."/>
            <person name="Shiroma A."/>
            <person name="Shimoji M."/>
            <person name="Hirano T."/>
            <person name="Itoh T."/>
            <person name="Kaga A."/>
            <person name="Tomooka N."/>
        </authorList>
    </citation>
    <scope>NUCLEOTIDE SEQUENCE [LARGE SCALE GENOMIC DNA]</scope>
    <source>
        <strain evidence="2">cv. Shumari</strain>
    </source>
</reference>
<evidence type="ECO:0000313" key="1">
    <source>
        <dbReference type="EMBL" id="BAT83993.1"/>
    </source>
</evidence>
<evidence type="ECO:0000313" key="2">
    <source>
        <dbReference type="Proteomes" id="UP000291084"/>
    </source>
</evidence>
<protein>
    <submittedName>
        <fullName evidence="1">Uncharacterized protein</fullName>
    </submittedName>
</protein>
<dbReference type="Proteomes" id="UP000291084">
    <property type="component" value="Chromosome 4"/>
</dbReference>
<organism evidence="1 2">
    <name type="scientific">Vigna angularis var. angularis</name>
    <dbReference type="NCBI Taxonomy" id="157739"/>
    <lineage>
        <taxon>Eukaryota</taxon>
        <taxon>Viridiplantae</taxon>
        <taxon>Streptophyta</taxon>
        <taxon>Embryophyta</taxon>
        <taxon>Tracheophyta</taxon>
        <taxon>Spermatophyta</taxon>
        <taxon>Magnoliopsida</taxon>
        <taxon>eudicotyledons</taxon>
        <taxon>Gunneridae</taxon>
        <taxon>Pentapetalae</taxon>
        <taxon>rosids</taxon>
        <taxon>fabids</taxon>
        <taxon>Fabales</taxon>
        <taxon>Fabaceae</taxon>
        <taxon>Papilionoideae</taxon>
        <taxon>50 kb inversion clade</taxon>
        <taxon>NPAAA clade</taxon>
        <taxon>indigoferoid/millettioid clade</taxon>
        <taxon>Phaseoleae</taxon>
        <taxon>Vigna</taxon>
    </lineage>
</organism>
<keyword evidence="2" id="KW-1185">Reference proteome</keyword>
<gene>
    <name evidence="1" type="primary">Vigan.04G125200</name>
    <name evidence="1" type="ORF">VIGAN_04125200</name>
</gene>
<sequence length="92" mass="10910">MLHFNYLPCFCMCFRYLQRFKLIYQLSQVVIRVSTLLYSPLGSITEFSCSLPHFFALLATSHQKHHNLHYILSSHHCFITQAHPKRVFLHSN</sequence>
<accession>A0A0S3RTS4</accession>
<dbReference type="AlphaFoldDB" id="A0A0S3RTS4"/>